<dbReference type="AlphaFoldDB" id="A0ABD2XT23"/>
<feature type="compositionally biased region" description="Basic and acidic residues" evidence="7">
    <location>
        <begin position="632"/>
        <end position="643"/>
    </location>
</feature>
<keyword evidence="2" id="KW-0479">Metal-binding</keyword>
<evidence type="ECO:0000256" key="3">
    <source>
        <dbReference type="ARBA" id="ARBA00022771"/>
    </source>
</evidence>
<dbReference type="Gene3D" id="3.10.20.90">
    <property type="entry name" value="Phosphatidylinositol 3-kinase Catalytic Subunit, Chain A, domain 1"/>
    <property type="match status" value="1"/>
</dbReference>
<dbReference type="PROSITE" id="PS50089">
    <property type="entry name" value="ZF_RING_2"/>
    <property type="match status" value="1"/>
</dbReference>
<dbReference type="PANTHER" id="PTHR15439:SF11">
    <property type="entry name" value="E3 UBIQUITIN LIGASE PQT3-LIKE ISOFORM X1"/>
    <property type="match status" value="1"/>
</dbReference>
<comment type="subcellular location">
    <subcellularLocation>
        <location evidence="1">Nucleus</location>
    </subcellularLocation>
</comment>
<comment type="caution">
    <text evidence="11">The sequence shown here is derived from an EMBL/GenBank/DDBJ whole genome shotgun (WGS) entry which is preliminary data.</text>
</comment>
<keyword evidence="4" id="KW-0862">Zinc</keyword>
<dbReference type="InterPro" id="IPR014891">
    <property type="entry name" value="DWNN_domain"/>
</dbReference>
<feature type="domain" description="CCHC-type" evidence="9">
    <location>
        <begin position="404"/>
        <end position="418"/>
    </location>
</feature>
<dbReference type="PANTHER" id="PTHR15439">
    <property type="entry name" value="RETINOBLASTOMA-BINDING PROTEIN 6"/>
    <property type="match status" value="1"/>
</dbReference>
<dbReference type="GO" id="GO:0008270">
    <property type="term" value="F:zinc ion binding"/>
    <property type="evidence" value="ECO:0007669"/>
    <property type="project" value="UniProtKB-KW"/>
</dbReference>
<dbReference type="Gene3D" id="3.30.40.10">
    <property type="entry name" value="Zinc/RING finger domain, C3HC4 (zinc finger)"/>
    <property type="match status" value="1"/>
</dbReference>
<dbReference type="InterPro" id="IPR033489">
    <property type="entry name" value="RBBP6"/>
</dbReference>
<evidence type="ECO:0000256" key="4">
    <source>
        <dbReference type="ARBA" id="ARBA00022833"/>
    </source>
</evidence>
<evidence type="ECO:0000313" key="11">
    <source>
        <dbReference type="EMBL" id="KAL3497426.1"/>
    </source>
</evidence>
<sequence length="758" mass="85495">MSIQFKFRSSVNMDSVEIEGRSSISLRELKLKIIRHKNLKICQDFDLVFSDAASGQEYDDDNFQIPSGSNVIIKRVPARTPASAMKLLGSCFLGLFCLFGKRYNEQKHHLLMRTPIDAVGNFMMEGSYPPNPASDQMNEFDDLGVDMSSVPAAIVPSPDLELLNKNKCGNSEKPNLTGLRFGFPKLEPDDQAIQRVSGHHFNGNERNMVDQQRAEEKLKLEKLFKPNSTALPITGLPSELKCFLCKAYLKDAVMIPCCQHSFCDKCISQVLAEKARCPKCFSDKCKAKDLLPNFSLRKAIEHFLESQMFMVGSENAFKKYVPDAESGIQGNYAACAVAVVQRELELSHSPSATGKGSDQVIAESVYNPIVRRNESFGASEYHITNLAAGKQSSTPRTQKGYRTCYMCGSPYHLIRDCPASSDPHPMLQTGAGVLQGGIPGYASSYWNGAAYPPIRPFPSIYGTPAMIPFNASVVPVAPYGVPPYVPSLYGGLPTHVGIMSVETTVPPKGNRSERPMGHSEYIDVENKKLWNENLGRGQDFDVKGDSHEHYVYCEPERLHEYEVCKERDIGGSDYEDRIARRSRKKNQLGKHGDSDTRSPDGRHEKSYHSFVAGRDQKYYPSERSGRPNSSSKHSEEVYKDYHRSSRKNHERREQSHSDSSWGHRHQSGNADDIRFRVDSDVRGSHKKHDNYFKFGLEPSSLADQRKQCKDGDSGLESRHPGHETKRKNEDLRNNRWQMGSGSYEERRDDYHRKRKRVH</sequence>
<dbReference type="SMART" id="SM01180">
    <property type="entry name" value="DWNN"/>
    <property type="match status" value="1"/>
</dbReference>
<dbReference type="Pfam" id="PF08783">
    <property type="entry name" value="DWNN"/>
    <property type="match status" value="1"/>
</dbReference>
<dbReference type="InterPro" id="IPR017907">
    <property type="entry name" value="Znf_RING_CS"/>
</dbReference>
<dbReference type="SMART" id="SM00184">
    <property type="entry name" value="RING"/>
    <property type="match status" value="1"/>
</dbReference>
<keyword evidence="12" id="KW-1185">Reference proteome</keyword>
<dbReference type="SMART" id="SM00343">
    <property type="entry name" value="ZnF_C2HC"/>
    <property type="match status" value="1"/>
</dbReference>
<dbReference type="SUPFAM" id="SSF57850">
    <property type="entry name" value="RING/U-box"/>
    <property type="match status" value="1"/>
</dbReference>
<feature type="compositionally biased region" description="Basic and acidic residues" evidence="7">
    <location>
        <begin position="671"/>
        <end position="683"/>
    </location>
</feature>
<evidence type="ECO:0000259" key="10">
    <source>
        <dbReference type="PROSITE" id="PS51282"/>
    </source>
</evidence>
<dbReference type="CDD" id="cd16620">
    <property type="entry name" value="vRING-HC-C4C4_RBBP6"/>
    <property type="match status" value="1"/>
</dbReference>
<dbReference type="PROSITE" id="PS51282">
    <property type="entry name" value="DWNN"/>
    <property type="match status" value="1"/>
</dbReference>
<dbReference type="InterPro" id="IPR013083">
    <property type="entry name" value="Znf_RING/FYVE/PHD"/>
</dbReference>
<evidence type="ECO:0000256" key="1">
    <source>
        <dbReference type="ARBA" id="ARBA00004123"/>
    </source>
</evidence>
<feature type="compositionally biased region" description="Basic and acidic residues" evidence="7">
    <location>
        <begin position="703"/>
        <end position="733"/>
    </location>
</feature>
<evidence type="ECO:0000259" key="8">
    <source>
        <dbReference type="PROSITE" id="PS50089"/>
    </source>
</evidence>
<feature type="region of interest" description="Disordered" evidence="7">
    <location>
        <begin position="575"/>
        <end position="758"/>
    </location>
</feature>
<dbReference type="GO" id="GO:0005634">
    <property type="term" value="C:nucleus"/>
    <property type="evidence" value="ECO:0007669"/>
    <property type="project" value="UniProtKB-SubCell"/>
</dbReference>
<evidence type="ECO:0000313" key="12">
    <source>
        <dbReference type="Proteomes" id="UP001630127"/>
    </source>
</evidence>
<feature type="domain" description="DWNN" evidence="10">
    <location>
        <begin position="3"/>
        <end position="77"/>
    </location>
</feature>
<dbReference type="Pfam" id="PF13923">
    <property type="entry name" value="zf-C3HC4_2"/>
    <property type="match status" value="1"/>
</dbReference>
<proteinExistence type="predicted"/>
<protein>
    <submittedName>
        <fullName evidence="11">Uncharacterized protein</fullName>
    </submittedName>
</protein>
<organism evidence="11 12">
    <name type="scientific">Cinchona calisaya</name>
    <dbReference type="NCBI Taxonomy" id="153742"/>
    <lineage>
        <taxon>Eukaryota</taxon>
        <taxon>Viridiplantae</taxon>
        <taxon>Streptophyta</taxon>
        <taxon>Embryophyta</taxon>
        <taxon>Tracheophyta</taxon>
        <taxon>Spermatophyta</taxon>
        <taxon>Magnoliopsida</taxon>
        <taxon>eudicotyledons</taxon>
        <taxon>Gunneridae</taxon>
        <taxon>Pentapetalae</taxon>
        <taxon>asterids</taxon>
        <taxon>lamiids</taxon>
        <taxon>Gentianales</taxon>
        <taxon>Rubiaceae</taxon>
        <taxon>Cinchonoideae</taxon>
        <taxon>Cinchoneae</taxon>
        <taxon>Cinchona</taxon>
    </lineage>
</organism>
<accession>A0ABD2XT23</accession>
<evidence type="ECO:0000259" key="9">
    <source>
        <dbReference type="PROSITE" id="PS50158"/>
    </source>
</evidence>
<evidence type="ECO:0000256" key="5">
    <source>
        <dbReference type="ARBA" id="ARBA00023242"/>
    </source>
</evidence>
<dbReference type="PROSITE" id="PS00518">
    <property type="entry name" value="ZF_RING_1"/>
    <property type="match status" value="1"/>
</dbReference>
<gene>
    <name evidence="11" type="ORF">ACH5RR_040158</name>
</gene>
<feature type="domain" description="RING-type" evidence="8">
    <location>
        <begin position="242"/>
        <end position="280"/>
    </location>
</feature>
<dbReference type="Gene3D" id="4.10.60.10">
    <property type="entry name" value="Zinc finger, CCHC-type"/>
    <property type="match status" value="1"/>
</dbReference>
<dbReference type="InterPro" id="IPR001841">
    <property type="entry name" value="Znf_RING"/>
</dbReference>
<dbReference type="InterPro" id="IPR001878">
    <property type="entry name" value="Znf_CCHC"/>
</dbReference>
<evidence type="ECO:0000256" key="7">
    <source>
        <dbReference type="SAM" id="MobiDB-lite"/>
    </source>
</evidence>
<keyword evidence="3 6" id="KW-0863">Zinc-finger</keyword>
<feature type="compositionally biased region" description="Basic and acidic residues" evidence="7">
    <location>
        <begin position="590"/>
        <end position="607"/>
    </location>
</feature>
<dbReference type="EMBL" id="JBJUIK010000017">
    <property type="protein sequence ID" value="KAL3497426.1"/>
    <property type="molecule type" value="Genomic_DNA"/>
</dbReference>
<dbReference type="PROSITE" id="PS50158">
    <property type="entry name" value="ZF_CCHC"/>
    <property type="match status" value="1"/>
</dbReference>
<dbReference type="Proteomes" id="UP001630127">
    <property type="component" value="Unassembled WGS sequence"/>
</dbReference>
<keyword evidence="5" id="KW-0539">Nucleus</keyword>
<evidence type="ECO:0000256" key="2">
    <source>
        <dbReference type="ARBA" id="ARBA00022723"/>
    </source>
</evidence>
<evidence type="ECO:0000256" key="6">
    <source>
        <dbReference type="PROSITE-ProRule" id="PRU00047"/>
    </source>
</evidence>
<reference evidence="11 12" key="1">
    <citation type="submission" date="2024-11" db="EMBL/GenBank/DDBJ databases">
        <title>A near-complete genome assembly of Cinchona calisaya.</title>
        <authorList>
            <person name="Lian D.C."/>
            <person name="Zhao X.W."/>
            <person name="Wei L."/>
        </authorList>
    </citation>
    <scope>NUCLEOTIDE SEQUENCE [LARGE SCALE GENOMIC DNA]</scope>
    <source>
        <tissue evidence="11">Nenye</tissue>
    </source>
</reference>
<name>A0ABD2XT23_9GENT</name>